<dbReference type="Proteomes" id="UP000095342">
    <property type="component" value="Chromosome"/>
</dbReference>
<organism evidence="1 2">
    <name type="scientific">Acidihalobacter aeolianus</name>
    <dbReference type="NCBI Taxonomy" id="2792603"/>
    <lineage>
        <taxon>Bacteria</taxon>
        <taxon>Pseudomonadati</taxon>
        <taxon>Pseudomonadota</taxon>
        <taxon>Gammaproteobacteria</taxon>
        <taxon>Chromatiales</taxon>
        <taxon>Ectothiorhodospiraceae</taxon>
        <taxon>Acidihalobacter</taxon>
    </lineage>
</organism>
<evidence type="ECO:0000313" key="2">
    <source>
        <dbReference type="Proteomes" id="UP000095342"/>
    </source>
</evidence>
<dbReference type="AlphaFoldDB" id="A0A1D8K922"/>
<evidence type="ECO:0008006" key="3">
    <source>
        <dbReference type="Google" id="ProtNLM"/>
    </source>
</evidence>
<sequence length="381" mass="43399">MQTQLYDSIDAVPAEAWDALAGMGSAAMSRDFWSVLERSGLNDFQYRHVLLRDDAGTPAGLYSFYTVTTDIAIFAPPFLRGLLGAVRRVFPNFLKWKMLECGTPITIVSPPFVRTPLLQEREMVDRIAETLLQTARREGHLLIVVRDFEHEAQALRTDFARHGYHWIDSLPNTYLSVRWSDPEAYLRAMRSYYRSKLLKHRKRNIESGVSHELRDDFSDLAETLCAQWMVVHENAKEFQREVLTPRFYRELSECMGARSKALLFYREGKLAAHALLLQDGDLVRWLYVGRETPENDGLYLYIAATVVETAIELGAKRLEMGLTTYSIKQDLGAEVVPIGMALRATRGWLNPFVGWGYGVLNSVPEPEPRSIFKASGDDVAR</sequence>
<dbReference type="Pfam" id="PF04339">
    <property type="entry name" value="FemAB_like"/>
    <property type="match status" value="1"/>
</dbReference>
<keyword evidence="2" id="KW-1185">Reference proteome</keyword>
<dbReference type="SUPFAM" id="SSF55729">
    <property type="entry name" value="Acyl-CoA N-acyltransferases (Nat)"/>
    <property type="match status" value="1"/>
</dbReference>
<dbReference type="RefSeq" id="WP_070073000.1">
    <property type="nucleotide sequence ID" value="NZ_CP017448.1"/>
</dbReference>
<dbReference type="InterPro" id="IPR007434">
    <property type="entry name" value="FemAB-like"/>
</dbReference>
<dbReference type="Gene3D" id="3.40.630.30">
    <property type="match status" value="1"/>
</dbReference>
<name>A0A1D8K922_9GAMM</name>
<dbReference type="InterPro" id="IPR016181">
    <property type="entry name" value="Acyl_CoA_acyltransferase"/>
</dbReference>
<gene>
    <name evidence="1" type="ORF">BJI67_10620</name>
</gene>
<dbReference type="EMBL" id="CP017448">
    <property type="protein sequence ID" value="AOV17450.1"/>
    <property type="molecule type" value="Genomic_DNA"/>
</dbReference>
<proteinExistence type="predicted"/>
<evidence type="ECO:0000313" key="1">
    <source>
        <dbReference type="EMBL" id="AOV17450.1"/>
    </source>
</evidence>
<reference evidence="1 2" key="1">
    <citation type="submission" date="2016-09" db="EMBL/GenBank/DDBJ databases">
        <title>Acidihalobacter prosperus V6 (DSM14174).</title>
        <authorList>
            <person name="Khaleque H.N."/>
            <person name="Ramsay J.P."/>
            <person name="Murphy R.J.T."/>
            <person name="Kaksonen A.H."/>
            <person name="Boxall N.J."/>
            <person name="Watkin E.L.J."/>
        </authorList>
    </citation>
    <scope>NUCLEOTIDE SEQUENCE [LARGE SCALE GENOMIC DNA]</scope>
    <source>
        <strain evidence="1 2">V6</strain>
    </source>
</reference>
<accession>A0A1D8K922</accession>
<dbReference type="KEGG" id="aaeo:BJI67_10620"/>
<protein>
    <recommendedName>
        <fullName evidence="3">BioF2-like acetyltransferase domain-containing protein</fullName>
    </recommendedName>
</protein>